<feature type="signal peptide" evidence="5">
    <location>
        <begin position="1"/>
        <end position="17"/>
    </location>
</feature>
<accession>A0ABX0H6M5</accession>
<keyword evidence="8" id="KW-1185">Reference proteome</keyword>
<evidence type="ECO:0000256" key="5">
    <source>
        <dbReference type="SAM" id="SignalP"/>
    </source>
</evidence>
<dbReference type="CDD" id="cd16146">
    <property type="entry name" value="ARS_like"/>
    <property type="match status" value="1"/>
</dbReference>
<dbReference type="Gene3D" id="3.30.1120.10">
    <property type="match status" value="1"/>
</dbReference>
<keyword evidence="3" id="KW-0378">Hydrolase</keyword>
<dbReference type="InterPro" id="IPR050738">
    <property type="entry name" value="Sulfatase"/>
</dbReference>
<dbReference type="InterPro" id="IPR024607">
    <property type="entry name" value="Sulfatase_CS"/>
</dbReference>
<keyword evidence="5" id="KW-0732">Signal</keyword>
<evidence type="ECO:0000256" key="4">
    <source>
        <dbReference type="ARBA" id="ARBA00022837"/>
    </source>
</evidence>
<evidence type="ECO:0000256" key="1">
    <source>
        <dbReference type="ARBA" id="ARBA00008779"/>
    </source>
</evidence>
<name>A0ABX0H6M5_9BACT</name>
<dbReference type="Pfam" id="PF00884">
    <property type="entry name" value="Sulfatase"/>
    <property type="match status" value="1"/>
</dbReference>
<feature type="domain" description="Sulfatase N-terminal" evidence="6">
    <location>
        <begin position="24"/>
        <end position="348"/>
    </location>
</feature>
<dbReference type="EMBL" id="JAANYN010000002">
    <property type="protein sequence ID" value="NHE56543.1"/>
    <property type="molecule type" value="Genomic_DNA"/>
</dbReference>
<protein>
    <submittedName>
        <fullName evidence="7">Arylsulfatase</fullName>
    </submittedName>
</protein>
<organism evidence="7 8">
    <name type="scientific">Cyclobacterium plantarum</name>
    <dbReference type="NCBI Taxonomy" id="2716263"/>
    <lineage>
        <taxon>Bacteria</taxon>
        <taxon>Pseudomonadati</taxon>
        <taxon>Bacteroidota</taxon>
        <taxon>Cytophagia</taxon>
        <taxon>Cytophagales</taxon>
        <taxon>Cyclobacteriaceae</taxon>
        <taxon>Cyclobacterium</taxon>
    </lineage>
</organism>
<reference evidence="7 8" key="1">
    <citation type="submission" date="2020-03" db="EMBL/GenBank/DDBJ databases">
        <title>Cyclobacterium plantarum sp. nov., a marine bacterium isolated from a coastal-marine wetland.</title>
        <authorList>
            <person name="Sanchez-Porro C."/>
            <person name="Ventosa A."/>
            <person name="Amoozegar M."/>
        </authorList>
    </citation>
    <scope>NUCLEOTIDE SEQUENCE [LARGE SCALE GENOMIC DNA]</scope>
    <source>
        <strain evidence="7 8">GBPx2</strain>
    </source>
</reference>
<dbReference type="InterPro" id="IPR017850">
    <property type="entry name" value="Alkaline_phosphatase_core_sf"/>
</dbReference>
<keyword evidence="2" id="KW-0479">Metal-binding</keyword>
<sequence length="584" mass="66355">MLLFTMLLMGFMANLHAYQQTDRPNVVLIITDDQGYGDLGITGNPHVQTPVLDQLGKESIRLNQFYVSPVCAPTRSSLMTGRYSLRTGVRDTYNGGAIMATAEVTIAEMLKEVGYNTGIFGKWHLGDNYPFRPGDQGFDESLIHLSGGMGQPGDFTTFFKGDSSYFDPVLWHNGQQKAYRGYCSDVFTNEAIGFLEENREDPFFLYLSFNAPHTPLQVPAEYYERYKDIDPAAGFDADGQPFPEMNEKNKEDARKVYAMVSNIDDNVGRLLKKLDELEIADNTLVIFMTDNGPQQPRYVAGMRGRKGNVFRGGVRVPFFLRLPGRLQGNKDIEANLAHIDVLPTLAEICDAPIPGDRKIDGQSFHALLRGETADEFEDRPLFFYWTRRYPELYNNIALHKGDFKLVGNADHDAALEAFGLFNVKEDPYEQEDIVRSNRALAEDLKSEMDEVIADLTQSSNLNVAQRMIIGSEHENPVYLNRNDADGERGIWTQEEVFGMWKVKTLEGRYNIRFKFIKPLETNGKMVLETNSIIVQEHYEEVPTDEITMKNVYLPEMEVDLIPHYMTEGRSIFPLWVEMEKITGP</sequence>
<evidence type="ECO:0000256" key="3">
    <source>
        <dbReference type="ARBA" id="ARBA00022801"/>
    </source>
</evidence>
<evidence type="ECO:0000313" key="7">
    <source>
        <dbReference type="EMBL" id="NHE56543.1"/>
    </source>
</evidence>
<comment type="caution">
    <text evidence="7">The sequence shown here is derived from an EMBL/GenBank/DDBJ whole genome shotgun (WGS) entry which is preliminary data.</text>
</comment>
<dbReference type="InterPro" id="IPR000917">
    <property type="entry name" value="Sulfatase_N"/>
</dbReference>
<dbReference type="Gene3D" id="3.40.720.10">
    <property type="entry name" value="Alkaline Phosphatase, subunit A"/>
    <property type="match status" value="1"/>
</dbReference>
<evidence type="ECO:0000259" key="6">
    <source>
        <dbReference type="Pfam" id="PF00884"/>
    </source>
</evidence>
<gene>
    <name evidence="7" type="ORF">G9Q97_06925</name>
</gene>
<dbReference type="Proteomes" id="UP000649799">
    <property type="component" value="Unassembled WGS sequence"/>
</dbReference>
<keyword evidence="4" id="KW-0106">Calcium</keyword>
<dbReference type="PANTHER" id="PTHR42693">
    <property type="entry name" value="ARYLSULFATASE FAMILY MEMBER"/>
    <property type="match status" value="1"/>
</dbReference>
<comment type="similarity">
    <text evidence="1">Belongs to the sulfatase family.</text>
</comment>
<proteinExistence type="inferred from homology"/>
<evidence type="ECO:0000313" key="8">
    <source>
        <dbReference type="Proteomes" id="UP000649799"/>
    </source>
</evidence>
<feature type="chain" id="PRO_5045538966" evidence="5">
    <location>
        <begin position="18"/>
        <end position="584"/>
    </location>
</feature>
<dbReference type="PANTHER" id="PTHR42693:SF53">
    <property type="entry name" value="ENDO-4-O-SULFATASE"/>
    <property type="match status" value="1"/>
</dbReference>
<evidence type="ECO:0000256" key="2">
    <source>
        <dbReference type="ARBA" id="ARBA00022723"/>
    </source>
</evidence>
<dbReference type="SUPFAM" id="SSF53649">
    <property type="entry name" value="Alkaline phosphatase-like"/>
    <property type="match status" value="1"/>
</dbReference>
<dbReference type="PROSITE" id="PS00523">
    <property type="entry name" value="SULFATASE_1"/>
    <property type="match status" value="1"/>
</dbReference>